<dbReference type="InterPro" id="IPR009091">
    <property type="entry name" value="RCC1/BLIP-II"/>
</dbReference>
<dbReference type="EMBL" id="JAPFFF010000030">
    <property type="protein sequence ID" value="KAK8845667.1"/>
    <property type="molecule type" value="Genomic_DNA"/>
</dbReference>
<evidence type="ECO:0000256" key="2">
    <source>
        <dbReference type="PROSITE-ProRule" id="PRU00235"/>
    </source>
</evidence>
<feature type="compositionally biased region" description="Basic and acidic residues" evidence="3">
    <location>
        <begin position="618"/>
        <end position="630"/>
    </location>
</feature>
<dbReference type="Pfam" id="PF13540">
    <property type="entry name" value="RCC1_2"/>
    <property type="match status" value="1"/>
</dbReference>
<dbReference type="SMART" id="SM00360">
    <property type="entry name" value="RRM"/>
    <property type="match status" value="2"/>
</dbReference>
<sequence length="948" mass="104594">MSTQIYILVQDLPTNVNPKPFSISTIDKSVIISMFKDYADNPIFDVQIFTNINIYGTAFAYALVSFDDINKAIDAISHLQYTKIYDKEIHLKLWNDETKNIYFSGEGKILIQNLPKSITESDLDSTLSDIGDVIDCVIPKYDKKSLSYAIIQFRDPEIANEVCERLDRSEFNGQLVRISKFVQKKTESIEDFMTNWQELLTFSGKNNFNQLSFQKVENIFPPISFPIQFRSVSYSIYGEHSVMITEGGTAWAVGLKSDSEIIHSKSSEIECGRMVSLKISDEIFLSQFASAVCGDDYTLYLCLPTPEIDTKNRMFLVISTHRKSGEKVTVLNSEEHVPCAIYGGSCMCAAIDTSGTVMLVNTKSDNASLSFAFLPGSEQAVKVAFQQDKVIALSSTGHLYECTVPDNADEADFTIISEVSPVMFSDVSGTHGHCIAVTTAGDVFVRGANEMGCLGLKDHTDKSVFTRVKKFQGNIASASAGFDHSLFIAREGKVYACGSNRNGQMMIKTKPRQDGYWVPMITGVSNASYAIAGNGLSVAFINSTPPKNSPNMAVDLRRVTFTQRKARKMKKASNEEASSHQNLSKSAVIPSASRGIEPESSVFESDGDAEISVSGSDGRSDGGADRSGSGDRLAERLLVDEIGREVEQIDRILDDERKLIMQLFDLSRSLSAAFSNAVPMLCNVAGLDASSLEVSESAARGNPFIAGVSGTLKFSGRAPDALSVLTEQQWDAGTAKLVEFLPSALVPMRVVDISMADLLGRSLRQLPDGRPMAVSFLWELTQPRGNRRTTPGFPISVFQIASSRGVLIVLNSEEIACNAEFDYAQADVIESPGLLMLKRFFISHSFIGKKVQRFDEKLDPLFGQTFDFVDILNSRLTKDGKEAYFYELIESVIGQSTINFKPMKNKKLKWNRRPLSVKQVCSAAFEVLSLRLVSEHLFDETGNEENFA</sequence>
<reference evidence="5 6" key="1">
    <citation type="submission" date="2024-04" db="EMBL/GenBank/DDBJ databases">
        <title>Tritrichomonas musculus Genome.</title>
        <authorList>
            <person name="Alves-Ferreira E."/>
            <person name="Grigg M."/>
            <person name="Lorenzi H."/>
            <person name="Galac M."/>
        </authorList>
    </citation>
    <scope>NUCLEOTIDE SEQUENCE [LARGE SCALE GENOMIC DNA]</scope>
    <source>
        <strain evidence="5 6">EAF2021</strain>
    </source>
</reference>
<organism evidence="5 6">
    <name type="scientific">Tritrichomonas musculus</name>
    <dbReference type="NCBI Taxonomy" id="1915356"/>
    <lineage>
        <taxon>Eukaryota</taxon>
        <taxon>Metamonada</taxon>
        <taxon>Parabasalia</taxon>
        <taxon>Tritrichomonadida</taxon>
        <taxon>Tritrichomonadidae</taxon>
        <taxon>Tritrichomonas</taxon>
    </lineage>
</organism>
<feature type="domain" description="RRM" evidence="4">
    <location>
        <begin position="5"/>
        <end position="96"/>
    </location>
</feature>
<evidence type="ECO:0000256" key="1">
    <source>
        <dbReference type="PROSITE-ProRule" id="PRU00176"/>
    </source>
</evidence>
<feature type="domain" description="RRM" evidence="4">
    <location>
        <begin position="107"/>
        <end position="183"/>
    </location>
</feature>
<dbReference type="CDD" id="cd00590">
    <property type="entry name" value="RRM_SF"/>
    <property type="match status" value="2"/>
</dbReference>
<feature type="region of interest" description="Disordered" evidence="3">
    <location>
        <begin position="564"/>
        <end position="630"/>
    </location>
</feature>
<accession>A0ABR2HE22</accession>
<dbReference type="InterPro" id="IPR035979">
    <property type="entry name" value="RBD_domain_sf"/>
</dbReference>
<dbReference type="Gene3D" id="2.130.10.30">
    <property type="entry name" value="Regulator of chromosome condensation 1/beta-lactamase-inhibitor protein II"/>
    <property type="match status" value="1"/>
</dbReference>
<keyword evidence="6" id="KW-1185">Reference proteome</keyword>
<dbReference type="SUPFAM" id="SSF54928">
    <property type="entry name" value="RNA-binding domain, RBD"/>
    <property type="match status" value="1"/>
</dbReference>
<dbReference type="Proteomes" id="UP001470230">
    <property type="component" value="Unassembled WGS sequence"/>
</dbReference>
<dbReference type="PROSITE" id="PS50102">
    <property type="entry name" value="RRM"/>
    <property type="match status" value="2"/>
</dbReference>
<dbReference type="PANTHER" id="PTHR45982:SF1">
    <property type="entry name" value="REGULATOR OF CHROMOSOME CONDENSATION"/>
    <property type="match status" value="1"/>
</dbReference>
<evidence type="ECO:0000313" key="5">
    <source>
        <dbReference type="EMBL" id="KAK8845667.1"/>
    </source>
</evidence>
<proteinExistence type="predicted"/>
<evidence type="ECO:0000313" key="6">
    <source>
        <dbReference type="Proteomes" id="UP001470230"/>
    </source>
</evidence>
<dbReference type="Gene3D" id="3.30.70.330">
    <property type="match status" value="2"/>
</dbReference>
<protein>
    <recommendedName>
        <fullName evidence="4">RRM domain-containing protein</fullName>
    </recommendedName>
</protein>
<name>A0ABR2HE22_9EUKA</name>
<dbReference type="PROSITE" id="PS50012">
    <property type="entry name" value="RCC1_3"/>
    <property type="match status" value="1"/>
</dbReference>
<evidence type="ECO:0000259" key="4">
    <source>
        <dbReference type="PROSITE" id="PS50102"/>
    </source>
</evidence>
<evidence type="ECO:0000256" key="3">
    <source>
        <dbReference type="SAM" id="MobiDB-lite"/>
    </source>
</evidence>
<dbReference type="InterPro" id="IPR000408">
    <property type="entry name" value="Reg_chr_condens"/>
</dbReference>
<comment type="caution">
    <text evidence="5">The sequence shown here is derived from an EMBL/GenBank/DDBJ whole genome shotgun (WGS) entry which is preliminary data.</text>
</comment>
<dbReference type="PROSITE" id="PS00626">
    <property type="entry name" value="RCC1_2"/>
    <property type="match status" value="1"/>
</dbReference>
<dbReference type="InterPro" id="IPR000504">
    <property type="entry name" value="RRM_dom"/>
</dbReference>
<dbReference type="Pfam" id="PF00076">
    <property type="entry name" value="RRM_1"/>
    <property type="match status" value="1"/>
</dbReference>
<dbReference type="InterPro" id="IPR012677">
    <property type="entry name" value="Nucleotide-bd_a/b_plait_sf"/>
</dbReference>
<dbReference type="PANTHER" id="PTHR45982">
    <property type="entry name" value="REGULATOR OF CHROMOSOME CONDENSATION"/>
    <property type="match status" value="1"/>
</dbReference>
<dbReference type="SUPFAM" id="SSF50985">
    <property type="entry name" value="RCC1/BLIP-II"/>
    <property type="match status" value="1"/>
</dbReference>
<gene>
    <name evidence="5" type="ORF">M9Y10_020585</name>
</gene>
<keyword evidence="1" id="KW-0694">RNA-binding</keyword>
<feature type="repeat" description="RCC1" evidence="2">
    <location>
        <begin position="441"/>
        <end position="491"/>
    </location>
</feature>
<dbReference type="InterPro" id="IPR051553">
    <property type="entry name" value="Ran_GTPase-activating"/>
</dbReference>